<dbReference type="Proteomes" id="UP000320239">
    <property type="component" value="Unassembled WGS sequence"/>
</dbReference>
<dbReference type="Pfam" id="PF00353">
    <property type="entry name" value="HemolysinCabind"/>
    <property type="match status" value="5"/>
</dbReference>
<dbReference type="PRINTS" id="PR00313">
    <property type="entry name" value="CABNDNGRPT"/>
</dbReference>
<dbReference type="PANTHER" id="PTHR38340">
    <property type="entry name" value="S-LAYER PROTEIN"/>
    <property type="match status" value="1"/>
</dbReference>
<keyword evidence="2" id="KW-0964">Secreted</keyword>
<dbReference type="AlphaFoldDB" id="A0A561WR07"/>
<feature type="chain" id="PRO_5039605296" evidence="4">
    <location>
        <begin position="23"/>
        <end position="421"/>
    </location>
</feature>
<dbReference type="RefSeq" id="WP_145830773.1">
    <property type="nucleotide sequence ID" value="NZ_BOMX01000026.1"/>
</dbReference>
<organism evidence="5 6">
    <name type="scientific">Actinoplanes teichomyceticus</name>
    <dbReference type="NCBI Taxonomy" id="1867"/>
    <lineage>
        <taxon>Bacteria</taxon>
        <taxon>Bacillati</taxon>
        <taxon>Actinomycetota</taxon>
        <taxon>Actinomycetes</taxon>
        <taxon>Micromonosporales</taxon>
        <taxon>Micromonosporaceae</taxon>
        <taxon>Actinoplanes</taxon>
    </lineage>
</organism>
<accession>A0A561WR07</accession>
<protein>
    <submittedName>
        <fullName evidence="5">Hemolysin type calcium-binding protein</fullName>
    </submittedName>
</protein>
<dbReference type="OrthoDB" id="3281695at2"/>
<dbReference type="InterPro" id="IPR050557">
    <property type="entry name" value="RTX_toxin/Mannuronan_C5-epim"/>
</dbReference>
<dbReference type="GO" id="GO:0005509">
    <property type="term" value="F:calcium ion binding"/>
    <property type="evidence" value="ECO:0007669"/>
    <property type="project" value="InterPro"/>
</dbReference>
<gene>
    <name evidence="5" type="ORF">FHX34_1011249</name>
</gene>
<evidence type="ECO:0000256" key="4">
    <source>
        <dbReference type="SAM" id="SignalP"/>
    </source>
</evidence>
<dbReference type="EMBL" id="VIWY01000001">
    <property type="protein sequence ID" value="TWG26268.1"/>
    <property type="molecule type" value="Genomic_DNA"/>
</dbReference>
<sequence>MGRLPWVLGTVLSIAASTVAFGAPARAAEGTVGVATVSGTKVRYKAAYTGANRVVITRSGRTLTIDDKKVIKTGKGCKAVKGDKTKVRCTTAKTPTRVTVTLYDGNDVLDNRTDVPMTAYGEDGNDRIYGGSRGDSIDGGHGADRLYGRAGNDRIDGSFENDLIHGGVGHDTIFGDWGDDTLYGGAGNDRFHADRGNDRISGEDGADWADGASGNDVYSGGNGDDGVLGGTGNDVLSGDAGNDWLDGQQGADRLSGGAGNDDLSGDDARLGAVAADVLLGGAGFDKVAYDTYRKPVTVDLDGATGDDGQAGERDTVGADVEGVYGGVAGDRLTGSGVHNFLNGMAGDDIIRGGAGNDEIDGSDGRDSLHGDAGDDLLIGYELSGPIAADRIDGGVHGTAGDSCLYTQGDTLVECEIRQAYS</sequence>
<evidence type="ECO:0000313" key="6">
    <source>
        <dbReference type="Proteomes" id="UP000320239"/>
    </source>
</evidence>
<dbReference type="PANTHER" id="PTHR38340:SF1">
    <property type="entry name" value="S-LAYER PROTEIN"/>
    <property type="match status" value="1"/>
</dbReference>
<dbReference type="InterPro" id="IPR018511">
    <property type="entry name" value="Hemolysin-typ_Ca-bd_CS"/>
</dbReference>
<proteinExistence type="predicted"/>
<reference evidence="5 6" key="1">
    <citation type="submission" date="2019-06" db="EMBL/GenBank/DDBJ databases">
        <title>Sequencing the genomes of 1000 actinobacteria strains.</title>
        <authorList>
            <person name="Klenk H.-P."/>
        </authorList>
    </citation>
    <scope>NUCLEOTIDE SEQUENCE [LARGE SCALE GENOMIC DNA]</scope>
    <source>
        <strain evidence="5 6">DSM 43866</strain>
    </source>
</reference>
<comment type="subcellular location">
    <subcellularLocation>
        <location evidence="1">Secreted</location>
    </subcellularLocation>
</comment>
<dbReference type="InterPro" id="IPR011049">
    <property type="entry name" value="Serralysin-like_metalloprot_C"/>
</dbReference>
<evidence type="ECO:0000256" key="3">
    <source>
        <dbReference type="SAM" id="MobiDB-lite"/>
    </source>
</evidence>
<feature type="signal peptide" evidence="4">
    <location>
        <begin position="1"/>
        <end position="22"/>
    </location>
</feature>
<evidence type="ECO:0000256" key="1">
    <source>
        <dbReference type="ARBA" id="ARBA00004613"/>
    </source>
</evidence>
<dbReference type="InterPro" id="IPR001343">
    <property type="entry name" value="Hemolysn_Ca-bd"/>
</dbReference>
<keyword evidence="4" id="KW-0732">Signal</keyword>
<dbReference type="PROSITE" id="PS00330">
    <property type="entry name" value="HEMOLYSIN_CALCIUM"/>
    <property type="match status" value="1"/>
</dbReference>
<comment type="caution">
    <text evidence="5">The sequence shown here is derived from an EMBL/GenBank/DDBJ whole genome shotgun (WGS) entry which is preliminary data.</text>
</comment>
<dbReference type="GO" id="GO:0005576">
    <property type="term" value="C:extracellular region"/>
    <property type="evidence" value="ECO:0007669"/>
    <property type="project" value="UniProtKB-SubCell"/>
</dbReference>
<feature type="region of interest" description="Disordered" evidence="3">
    <location>
        <begin position="194"/>
        <end position="260"/>
    </location>
</feature>
<feature type="compositionally biased region" description="Gly residues" evidence="3">
    <location>
        <begin position="220"/>
        <end position="232"/>
    </location>
</feature>
<evidence type="ECO:0000313" key="5">
    <source>
        <dbReference type="EMBL" id="TWG26268.1"/>
    </source>
</evidence>
<name>A0A561WR07_ACTTI</name>
<dbReference type="SUPFAM" id="SSF51120">
    <property type="entry name" value="beta-Roll"/>
    <property type="match status" value="3"/>
</dbReference>
<evidence type="ECO:0000256" key="2">
    <source>
        <dbReference type="ARBA" id="ARBA00022525"/>
    </source>
</evidence>
<keyword evidence="6" id="KW-1185">Reference proteome</keyword>
<dbReference type="Gene3D" id="2.150.10.10">
    <property type="entry name" value="Serralysin-like metalloprotease, C-terminal"/>
    <property type="match status" value="4"/>
</dbReference>